<dbReference type="GO" id="GO:0000287">
    <property type="term" value="F:magnesium ion binding"/>
    <property type="evidence" value="ECO:0007669"/>
    <property type="project" value="TreeGrafter"/>
</dbReference>
<protein>
    <submittedName>
        <fullName evidence="1">HAD-IIB family hydrolase</fullName>
    </submittedName>
    <submittedName>
        <fullName evidence="2">Mannosyl-3-phosphoglycerate phosphatase</fullName>
        <ecNumber evidence="2">3.1.3.70</ecNumber>
    </submittedName>
</protein>
<dbReference type="Gene3D" id="3.40.50.1000">
    <property type="entry name" value="HAD superfamily/HAD-like"/>
    <property type="match status" value="2"/>
</dbReference>
<dbReference type="GeneID" id="77466113"/>
<dbReference type="RefSeq" id="WP_118271728.1">
    <property type="nucleotide sequence ID" value="NZ_CABWIC010000011.1"/>
</dbReference>
<evidence type="ECO:0000313" key="1">
    <source>
        <dbReference type="EMBL" id="RHD56725.1"/>
    </source>
</evidence>
<dbReference type="InterPro" id="IPR006379">
    <property type="entry name" value="HAD-SF_hydro_IIB"/>
</dbReference>
<name>A0A414FYN5_9ACTN</name>
<dbReference type="AlphaFoldDB" id="A0A414FYN5"/>
<evidence type="ECO:0000313" key="2">
    <source>
        <dbReference type="EMBL" id="VWL98584.1"/>
    </source>
</evidence>
<dbReference type="Pfam" id="PF08282">
    <property type="entry name" value="Hydrolase_3"/>
    <property type="match status" value="1"/>
</dbReference>
<accession>A0A414FYN5</accession>
<sequence>MSDFDLSNYPVLPAEPTGELREQLGRVKYVFTDLDATMLAPGSCALSDNEGNPSTALVEAIVALKRAGIEIIPCSGRARVMMHEDSRILGFNSYIGEMGGLLMLDLRANEWEYFTGDMPYDPDCGLTPHQVIEQAGVCQGIIDRWPGRIEYHNDMANGIKYREVTVGMRGEVPDEEAQAMIDVAGLGLVWGNNGYLTHVSKPTTLELGEDGPGRAFNIMPAGLNKGRGIERFCELRGIDRAETLAIGDSESDFLAAPYVGTFVCVENALKDPATPALIAENDNVYLTRGKVVEGWVYMAKALLAARA</sequence>
<dbReference type="EMBL" id="QSJI01000002">
    <property type="protein sequence ID" value="RHD56725.1"/>
    <property type="molecule type" value="Genomic_DNA"/>
</dbReference>
<dbReference type="PANTHER" id="PTHR10000:SF8">
    <property type="entry name" value="HAD SUPERFAMILY HYDROLASE-LIKE, TYPE 3"/>
    <property type="match status" value="1"/>
</dbReference>
<gene>
    <name evidence="2" type="primary">mngB</name>
    <name evidence="1" type="ORF">DW787_04105</name>
    <name evidence="2" type="ORF">JKKLCJKK_01128</name>
</gene>
<dbReference type="Proteomes" id="UP000405524">
    <property type="component" value="Unassembled WGS sequence"/>
</dbReference>
<dbReference type="GO" id="GO:0005829">
    <property type="term" value="C:cytosol"/>
    <property type="evidence" value="ECO:0007669"/>
    <property type="project" value="TreeGrafter"/>
</dbReference>
<organism evidence="1 3">
    <name type="scientific">Collinsella intestinalis</name>
    <dbReference type="NCBI Taxonomy" id="147207"/>
    <lineage>
        <taxon>Bacteria</taxon>
        <taxon>Bacillati</taxon>
        <taxon>Actinomycetota</taxon>
        <taxon>Coriobacteriia</taxon>
        <taxon>Coriobacteriales</taxon>
        <taxon>Coriobacteriaceae</taxon>
        <taxon>Collinsella</taxon>
    </lineage>
</organism>
<dbReference type="Proteomes" id="UP000286050">
    <property type="component" value="Unassembled WGS sequence"/>
</dbReference>
<dbReference type="SUPFAM" id="SSF56784">
    <property type="entry name" value="HAD-like"/>
    <property type="match status" value="1"/>
</dbReference>
<dbReference type="EMBL" id="CABWIC010000011">
    <property type="protein sequence ID" value="VWL98584.1"/>
    <property type="molecule type" value="Genomic_DNA"/>
</dbReference>
<dbReference type="InterPro" id="IPR036412">
    <property type="entry name" value="HAD-like_sf"/>
</dbReference>
<evidence type="ECO:0000313" key="3">
    <source>
        <dbReference type="Proteomes" id="UP000286050"/>
    </source>
</evidence>
<dbReference type="InterPro" id="IPR023214">
    <property type="entry name" value="HAD_sf"/>
</dbReference>
<dbReference type="GO" id="GO:0050531">
    <property type="term" value="F:mannosyl-3-phosphoglycerate phosphatase activity"/>
    <property type="evidence" value="ECO:0007669"/>
    <property type="project" value="UniProtKB-EC"/>
</dbReference>
<dbReference type="NCBIfam" id="TIGR01484">
    <property type="entry name" value="HAD-SF-IIB"/>
    <property type="match status" value="1"/>
</dbReference>
<reference evidence="2 4" key="2">
    <citation type="submission" date="2019-10" db="EMBL/GenBank/DDBJ databases">
        <authorList>
            <person name="Wolf R A."/>
        </authorList>
    </citation>
    <scope>NUCLEOTIDE SEQUENCE [LARGE SCALE GENOMIC DNA]</scope>
    <source>
        <strain evidence="2">Collinsella_intestinalis_DSM_13632</strain>
    </source>
</reference>
<proteinExistence type="predicted"/>
<dbReference type="OrthoDB" id="3180736at2"/>
<reference evidence="1 3" key="1">
    <citation type="submission" date="2018-08" db="EMBL/GenBank/DDBJ databases">
        <title>A genome reference for cultivated species of the human gut microbiota.</title>
        <authorList>
            <person name="Zou Y."/>
            <person name="Xue W."/>
            <person name="Luo G."/>
        </authorList>
    </citation>
    <scope>NUCLEOTIDE SEQUENCE [LARGE SCALE GENOMIC DNA]</scope>
    <source>
        <strain evidence="1 3">AM30-5LB</strain>
    </source>
</reference>
<keyword evidence="1" id="KW-0378">Hydrolase</keyword>
<evidence type="ECO:0000313" key="4">
    <source>
        <dbReference type="Proteomes" id="UP000405524"/>
    </source>
</evidence>
<dbReference type="EC" id="3.1.3.70" evidence="2"/>
<dbReference type="PANTHER" id="PTHR10000">
    <property type="entry name" value="PHOSPHOSERINE PHOSPHATASE"/>
    <property type="match status" value="1"/>
</dbReference>